<reference evidence="2 3" key="1">
    <citation type="submission" date="2018-09" db="EMBL/GenBank/DDBJ databases">
        <title>Bacillus saliacetes sp. nov., isolated from Thai shrimp paste (Ka-pi).</title>
        <authorList>
            <person name="Daroonpunt R."/>
            <person name="Tanasupawat S."/>
            <person name="Yiamsombut S."/>
        </authorList>
    </citation>
    <scope>NUCLEOTIDE SEQUENCE [LARGE SCALE GENOMIC DNA]</scope>
    <source>
        <strain evidence="2 3">SKP7-4</strain>
    </source>
</reference>
<proteinExistence type="predicted"/>
<name>A0A3A1R397_9BACI</name>
<evidence type="ECO:0000313" key="3">
    <source>
        <dbReference type="Proteomes" id="UP000265801"/>
    </source>
</evidence>
<dbReference type="InterPro" id="IPR027417">
    <property type="entry name" value="P-loop_NTPase"/>
</dbReference>
<dbReference type="NCBIfam" id="NF005807">
    <property type="entry name" value="PRK07667.1"/>
    <property type="match status" value="1"/>
</dbReference>
<feature type="domain" description="Phosphoribulokinase/uridine kinase" evidence="1">
    <location>
        <begin position="23"/>
        <end position="197"/>
    </location>
</feature>
<sequence length="198" mass="23747">MLQVHSHALLKLVKGKKRGNRFILGIDGLSRSGKTTLTHSLCKHLKEEGIAHAVFHIDDYIVERKRRYNTGRDEWFEYYFLQWDLHDIRQNLLEKLLLSKEIALSFYDPGSDSHDVRSIQLPEECLIIVEGVFLQRQEWRSFFDYMVFLDCPQEERFLRESEETQRNREKFKSRYWKAEDFYLKAVSPRKKADLVFNV</sequence>
<protein>
    <recommendedName>
        <fullName evidence="1">Phosphoribulokinase/uridine kinase domain-containing protein</fullName>
    </recommendedName>
</protein>
<dbReference type="InterPro" id="IPR006083">
    <property type="entry name" value="PRK/URK"/>
</dbReference>
<dbReference type="AlphaFoldDB" id="A0A3A1R397"/>
<dbReference type="Pfam" id="PF00485">
    <property type="entry name" value="PRK"/>
    <property type="match status" value="1"/>
</dbReference>
<accession>A0A3A1R397</accession>
<organism evidence="2 3">
    <name type="scientific">Bacillus salacetis</name>
    <dbReference type="NCBI Taxonomy" id="2315464"/>
    <lineage>
        <taxon>Bacteria</taxon>
        <taxon>Bacillati</taxon>
        <taxon>Bacillota</taxon>
        <taxon>Bacilli</taxon>
        <taxon>Bacillales</taxon>
        <taxon>Bacillaceae</taxon>
        <taxon>Bacillus</taxon>
    </lineage>
</organism>
<comment type="caution">
    <text evidence="2">The sequence shown here is derived from an EMBL/GenBank/DDBJ whole genome shotgun (WGS) entry which is preliminary data.</text>
</comment>
<keyword evidence="3" id="KW-1185">Reference proteome</keyword>
<dbReference type="Gene3D" id="3.40.50.300">
    <property type="entry name" value="P-loop containing nucleotide triphosphate hydrolases"/>
    <property type="match status" value="1"/>
</dbReference>
<dbReference type="OrthoDB" id="1420794at2"/>
<dbReference type="PANTHER" id="PTHR10285">
    <property type="entry name" value="URIDINE KINASE"/>
    <property type="match status" value="1"/>
</dbReference>
<dbReference type="Proteomes" id="UP000265801">
    <property type="component" value="Unassembled WGS sequence"/>
</dbReference>
<dbReference type="EMBL" id="QXIR01000010">
    <property type="protein sequence ID" value="RIW34714.1"/>
    <property type="molecule type" value="Genomic_DNA"/>
</dbReference>
<dbReference type="GO" id="GO:0016301">
    <property type="term" value="F:kinase activity"/>
    <property type="evidence" value="ECO:0007669"/>
    <property type="project" value="InterPro"/>
</dbReference>
<evidence type="ECO:0000313" key="2">
    <source>
        <dbReference type="EMBL" id="RIW34714.1"/>
    </source>
</evidence>
<evidence type="ECO:0000259" key="1">
    <source>
        <dbReference type="Pfam" id="PF00485"/>
    </source>
</evidence>
<dbReference type="GO" id="GO:0005524">
    <property type="term" value="F:ATP binding"/>
    <property type="evidence" value="ECO:0007669"/>
    <property type="project" value="InterPro"/>
</dbReference>
<dbReference type="SUPFAM" id="SSF52540">
    <property type="entry name" value="P-loop containing nucleoside triphosphate hydrolases"/>
    <property type="match status" value="1"/>
</dbReference>
<gene>
    <name evidence="2" type="ORF">D3H55_09390</name>
</gene>